<reference evidence="1 2" key="1">
    <citation type="submission" date="2019-03" db="EMBL/GenBank/DDBJ databases">
        <title>Genomic Encyclopedia of Type Strains, Phase III (KMG-III): the genomes of soil and plant-associated and newly described type strains.</title>
        <authorList>
            <person name="Whitman W."/>
        </authorList>
    </citation>
    <scope>NUCLEOTIDE SEQUENCE [LARGE SCALE GENOMIC DNA]</scope>
    <source>
        <strain evidence="1 2">CECT 8976</strain>
    </source>
</reference>
<dbReference type="SUPFAM" id="SSF51120">
    <property type="entry name" value="beta-Roll"/>
    <property type="match status" value="1"/>
</dbReference>
<dbReference type="Gene3D" id="2.150.10.10">
    <property type="entry name" value="Serralysin-like metalloprotease, C-terminal"/>
    <property type="match status" value="1"/>
</dbReference>
<dbReference type="EMBL" id="SNZP01000001">
    <property type="protein sequence ID" value="TDR82805.1"/>
    <property type="molecule type" value="Genomic_DNA"/>
</dbReference>
<proteinExistence type="predicted"/>
<comment type="caution">
    <text evidence="1">The sequence shown here is derived from an EMBL/GenBank/DDBJ whole genome shotgun (WGS) entry which is preliminary data.</text>
</comment>
<dbReference type="InterPro" id="IPR011049">
    <property type="entry name" value="Serralysin-like_metalloprot_C"/>
</dbReference>
<organism evidence="1 2">
    <name type="scientific">Paludibacterium purpuratum</name>
    <dbReference type="NCBI Taxonomy" id="1144873"/>
    <lineage>
        <taxon>Bacteria</taxon>
        <taxon>Pseudomonadati</taxon>
        <taxon>Pseudomonadota</taxon>
        <taxon>Betaproteobacteria</taxon>
        <taxon>Neisseriales</taxon>
        <taxon>Chromobacteriaceae</taxon>
        <taxon>Paludibacterium</taxon>
    </lineage>
</organism>
<sequence>MKTPYSHDSTDTSTSIQASRTKRAACAATDGNDILAGGPGNDTYLYGHCGGHDTIIDLNGEGDYDKLVLIGIRSDEVTVKRQNNDVILVIRAKQGGDDGTITILGMLDGETAGVESIRFTDTRWSSRTEILQHLPTSADTPDNQWSRSKRSLIEETASNDDAFFADNVTWGASQYEALNRMLTSAETM</sequence>
<gene>
    <name evidence="1" type="ORF">DFP86_101195</name>
</gene>
<dbReference type="Proteomes" id="UP000295611">
    <property type="component" value="Unassembled WGS sequence"/>
</dbReference>
<dbReference type="RefSeq" id="WP_133678131.1">
    <property type="nucleotide sequence ID" value="NZ_SNZP01000001.1"/>
</dbReference>
<dbReference type="AlphaFoldDB" id="A0A4R7BFH6"/>
<dbReference type="OrthoDB" id="8602163at2"/>
<protein>
    <recommendedName>
        <fullName evidence="3">Hemolysin type calcium-binding protein</fullName>
    </recommendedName>
</protein>
<evidence type="ECO:0000313" key="2">
    <source>
        <dbReference type="Proteomes" id="UP000295611"/>
    </source>
</evidence>
<evidence type="ECO:0000313" key="1">
    <source>
        <dbReference type="EMBL" id="TDR82805.1"/>
    </source>
</evidence>
<accession>A0A4R7BFH6</accession>
<keyword evidence="2" id="KW-1185">Reference proteome</keyword>
<evidence type="ECO:0008006" key="3">
    <source>
        <dbReference type="Google" id="ProtNLM"/>
    </source>
</evidence>
<name>A0A4R7BFH6_9NEIS</name>